<evidence type="ECO:0000256" key="1">
    <source>
        <dbReference type="SAM" id="SignalP"/>
    </source>
</evidence>
<dbReference type="EMBL" id="CP005385">
    <property type="protein sequence ID" value="AGK05439.1"/>
    <property type="molecule type" value="Genomic_DNA"/>
</dbReference>
<reference evidence="3 5" key="1">
    <citation type="journal article" date="2010" name="Stand. Genomic Sci.">
        <title>Complete genome sequence of Meiothermus ruber type strain (21).</title>
        <authorList>
            <person name="Tindall B.J."/>
            <person name="Sikorski J."/>
            <person name="Lucas S."/>
            <person name="Goltsman E."/>
            <person name="Copeland A."/>
            <person name="Glavina Del Rio T."/>
            <person name="Nolan M."/>
            <person name="Tice H."/>
            <person name="Cheng J.F."/>
            <person name="Han C."/>
            <person name="Pitluck S."/>
            <person name="Liolios K."/>
            <person name="Ivanova N."/>
            <person name="Mavromatis K."/>
            <person name="Ovchinnikova G."/>
            <person name="Pati A."/>
            <person name="Fahnrich R."/>
            <person name="Goodwin L."/>
            <person name="Chen A."/>
            <person name="Palaniappan K."/>
            <person name="Land M."/>
            <person name="Hauser L."/>
            <person name="Chang Y.J."/>
            <person name="Jeffries C.D."/>
            <person name="Rohde M."/>
            <person name="Goker M."/>
            <person name="Woyke T."/>
            <person name="Bristow J."/>
            <person name="Eisen J.A."/>
            <person name="Markowitz V."/>
            <person name="Hugenholtz P."/>
            <person name="Kyrpides N.C."/>
            <person name="Klenk H.P."/>
            <person name="Lapidus A."/>
        </authorList>
    </citation>
    <scope>NUCLEOTIDE SEQUENCE [LARGE SCALE GENOMIC DNA]</scope>
    <source>
        <strain evidence="5">ATCC 35948 / DSM 1279 / VKM B-1258 / 21</strain>
        <strain evidence="3">DSM 1279</strain>
    </source>
</reference>
<gene>
    <name evidence="3" type="ordered locus">Mrub_2359</name>
    <name evidence="4" type="ORF">K649_10735</name>
</gene>
<keyword evidence="1" id="KW-0732">Signal</keyword>
<dbReference type="eggNOG" id="COG2385">
    <property type="taxonomic scope" value="Bacteria"/>
</dbReference>
<dbReference type="KEGG" id="mrb:Mrub_2359"/>
<dbReference type="NCBIfam" id="TIGR02669">
    <property type="entry name" value="SpoIID_LytB"/>
    <property type="match status" value="1"/>
</dbReference>
<dbReference type="PATRIC" id="fig|504728.9.peg.2212"/>
<dbReference type="STRING" id="504728.K649_10735"/>
<proteinExistence type="predicted"/>
<dbReference type="GO" id="GO:0030435">
    <property type="term" value="P:sporulation resulting in formation of a cellular spore"/>
    <property type="evidence" value="ECO:0007669"/>
    <property type="project" value="InterPro"/>
</dbReference>
<feature type="signal peptide" evidence="1">
    <location>
        <begin position="1"/>
        <end position="17"/>
    </location>
</feature>
<dbReference type="OrthoDB" id="9794671at2"/>
<evidence type="ECO:0000259" key="2">
    <source>
        <dbReference type="Pfam" id="PF08486"/>
    </source>
</evidence>
<name>D3PLL9_MEIRD</name>
<organism evidence="4 6">
    <name type="scientific">Meiothermus ruber (strain ATCC 35948 / DSM 1279 / VKM B-1258 / 21)</name>
    <name type="common">Thermus ruber</name>
    <dbReference type="NCBI Taxonomy" id="504728"/>
    <lineage>
        <taxon>Bacteria</taxon>
        <taxon>Thermotogati</taxon>
        <taxon>Deinococcota</taxon>
        <taxon>Deinococci</taxon>
        <taxon>Thermales</taxon>
        <taxon>Thermaceae</taxon>
        <taxon>Meiothermus</taxon>
    </lineage>
</organism>
<dbReference type="EMBL" id="CP001743">
    <property type="protein sequence ID" value="ADD29110.1"/>
    <property type="molecule type" value="Genomic_DNA"/>
</dbReference>
<sequence>MRRVLWMGLLLLGFAQAQPDLLLRVLLAEAPSATVRLGPHRQQTAYGARDVGTGQFRVTAGPGEVLVDGLSAGPWVEFVAAEGFALEGRSYRGNLLAVWQAGRVLLVNRVWLEDYLLGVVPAEVPASFPDAVLQAQAILARTFALYRLNPRGLYDLCATERCQVYLGRSAENPRHSSAVYATRSLIVSFNQKPITAVYHADSGGYTAASAEVWGNTVPYLVARPDPFAVSPNSSWSRTLTPEAVARGLAGLGMQVGVVQAVTPLLVSESGRPLRLRIVGNSGSVELDAPQSTRLLRGLGLPSTRVRFEGWQVFGQGSGHGVGMSQWGARGLALQGWDFRQILGYYYPGTFLSSFEVVAGLREKLRLAGYPLGPVYSALGLARFPDAGSAGVGVDAFSGGLKPHRVKWPVGLELAGEELKDD</sequence>
<feature type="chain" id="PRO_5044729667" evidence="1">
    <location>
        <begin position="18"/>
        <end position="421"/>
    </location>
</feature>
<dbReference type="AlphaFoldDB" id="D3PLL9"/>
<dbReference type="InterPro" id="IPR013486">
    <property type="entry name" value="SpoIID/LytB"/>
</dbReference>
<dbReference type="Proteomes" id="UP000013026">
    <property type="component" value="Chromosome"/>
</dbReference>
<evidence type="ECO:0000313" key="3">
    <source>
        <dbReference type="EMBL" id="ADD29110.1"/>
    </source>
</evidence>
<evidence type="ECO:0000313" key="4">
    <source>
        <dbReference type="EMBL" id="AGK05439.1"/>
    </source>
</evidence>
<dbReference type="InterPro" id="IPR013693">
    <property type="entry name" value="SpoIID/LytB_N"/>
</dbReference>
<dbReference type="KEGG" id="mre:K649_10735"/>
<dbReference type="RefSeq" id="WP_013014608.1">
    <property type="nucleotide sequence ID" value="NC_013946.1"/>
</dbReference>
<dbReference type="Pfam" id="PF08486">
    <property type="entry name" value="SpoIID"/>
    <property type="match status" value="1"/>
</dbReference>
<keyword evidence="5" id="KW-1185">Reference proteome</keyword>
<accession>D3PLL9</accession>
<protein>
    <submittedName>
        <fullName evidence="3">SpoIID/LytB domain protein</fullName>
    </submittedName>
    <submittedName>
        <fullName evidence="4">SpoIID/LytB domain-containing protein</fullName>
    </submittedName>
</protein>
<evidence type="ECO:0000313" key="5">
    <source>
        <dbReference type="Proteomes" id="UP000006655"/>
    </source>
</evidence>
<reference evidence="4" key="2">
    <citation type="submission" date="2013-04" db="EMBL/GenBank/DDBJ databases">
        <title>Non-Hybrid, Finished Microbial Genome Assemblies from Long-Read SMRT Sequencing Data.</title>
        <authorList>
            <person name="Klammer A."/>
            <person name="Drake J."/>
            <person name="Heiner C."/>
            <person name="Clum A."/>
            <person name="Copeland A."/>
            <person name="Huddleston J."/>
            <person name="Eichler E."/>
            <person name="Turner S.W."/>
        </authorList>
    </citation>
    <scope>NUCLEOTIDE SEQUENCE</scope>
    <source>
        <strain evidence="4">DSM 1279</strain>
    </source>
</reference>
<feature type="domain" description="Sporulation stage II protein D amidase enhancer LytB N-terminal" evidence="2">
    <location>
        <begin position="102"/>
        <end position="188"/>
    </location>
</feature>
<reference evidence="4 6" key="3">
    <citation type="submission" date="2013-04" db="EMBL/GenBank/DDBJ databases">
        <authorList>
            <person name="Chin J."/>
            <person name="Alexander D.H."/>
            <person name="Marks P."/>
            <person name="Korlach J."/>
            <person name="Clum A."/>
            <person name="Copeland A."/>
        </authorList>
    </citation>
    <scope>NUCLEOTIDE SEQUENCE [LARGE SCALE GENOMIC DNA]</scope>
    <source>
        <strain evidence="6">ATCC 35948 / DSM 1279 / VKM B-1258 / 21</strain>
        <strain evidence="4">DSM 1279</strain>
    </source>
</reference>
<dbReference type="Proteomes" id="UP000006655">
    <property type="component" value="Chromosome"/>
</dbReference>
<evidence type="ECO:0000313" key="6">
    <source>
        <dbReference type="Proteomes" id="UP000013026"/>
    </source>
</evidence>